<feature type="domain" description="Reverse transcriptase" evidence="10">
    <location>
        <begin position="464"/>
        <end position="714"/>
    </location>
</feature>
<dbReference type="OrthoDB" id="416119at2759"/>
<dbReference type="SUPFAM" id="SSF56219">
    <property type="entry name" value="DNase I-like"/>
    <property type="match status" value="1"/>
</dbReference>
<keyword evidence="4 9" id="KW-0812">Transmembrane</keyword>
<keyword evidence="6 9" id="KW-0472">Membrane</keyword>
<dbReference type="GO" id="GO:0016020">
    <property type="term" value="C:membrane"/>
    <property type="evidence" value="ECO:0007669"/>
    <property type="project" value="UniProtKB-SubCell"/>
</dbReference>
<evidence type="ECO:0000256" key="5">
    <source>
        <dbReference type="ARBA" id="ARBA00022989"/>
    </source>
</evidence>
<accession>A0A1Q9CSI0</accession>
<keyword evidence="12" id="KW-1185">Reference proteome</keyword>
<dbReference type="SUPFAM" id="SSF111352">
    <property type="entry name" value="Ammonium transporter"/>
    <property type="match status" value="1"/>
</dbReference>
<protein>
    <submittedName>
        <fullName evidence="11">Ammonium transporter 1 member 3</fullName>
    </submittedName>
</protein>
<evidence type="ECO:0000256" key="6">
    <source>
        <dbReference type="ARBA" id="ARBA00023136"/>
    </source>
</evidence>
<dbReference type="Gene3D" id="1.10.3430.10">
    <property type="entry name" value="Ammonium transporter AmtB like domains"/>
    <property type="match status" value="2"/>
</dbReference>
<keyword evidence="7" id="KW-0924">Ammonia transport</keyword>
<organism evidence="11 12">
    <name type="scientific">Symbiodinium microadriaticum</name>
    <name type="common">Dinoflagellate</name>
    <name type="synonym">Zooxanthella microadriatica</name>
    <dbReference type="NCBI Taxonomy" id="2951"/>
    <lineage>
        <taxon>Eukaryota</taxon>
        <taxon>Sar</taxon>
        <taxon>Alveolata</taxon>
        <taxon>Dinophyceae</taxon>
        <taxon>Suessiales</taxon>
        <taxon>Symbiodiniaceae</taxon>
        <taxon>Symbiodinium</taxon>
    </lineage>
</organism>
<evidence type="ECO:0000256" key="8">
    <source>
        <dbReference type="SAM" id="MobiDB-lite"/>
    </source>
</evidence>
<evidence type="ECO:0000313" key="11">
    <source>
        <dbReference type="EMBL" id="OLP85872.1"/>
    </source>
</evidence>
<comment type="caution">
    <text evidence="11">The sequence shown here is derived from an EMBL/GenBank/DDBJ whole genome shotgun (WGS) entry which is preliminary data.</text>
</comment>
<dbReference type="Pfam" id="PF00909">
    <property type="entry name" value="Ammonium_transp"/>
    <property type="match status" value="2"/>
</dbReference>
<gene>
    <name evidence="11" type="primary">AMT1-3</name>
    <name evidence="11" type="ORF">AK812_SmicGene33068</name>
</gene>
<dbReference type="PANTHER" id="PTHR11730">
    <property type="entry name" value="AMMONIUM TRANSPORTER"/>
    <property type="match status" value="1"/>
</dbReference>
<keyword evidence="3" id="KW-0813">Transport</keyword>
<dbReference type="GO" id="GO:0008519">
    <property type="term" value="F:ammonium channel activity"/>
    <property type="evidence" value="ECO:0007669"/>
    <property type="project" value="InterPro"/>
</dbReference>
<evidence type="ECO:0000256" key="2">
    <source>
        <dbReference type="ARBA" id="ARBA00005887"/>
    </source>
</evidence>
<dbReference type="EMBL" id="LSRX01000950">
    <property type="protein sequence ID" value="OLP85872.1"/>
    <property type="molecule type" value="Genomic_DNA"/>
</dbReference>
<dbReference type="PANTHER" id="PTHR11730:SF6">
    <property type="entry name" value="AMMONIUM TRANSPORTER"/>
    <property type="match status" value="1"/>
</dbReference>
<feature type="transmembrane region" description="Helical" evidence="9">
    <location>
        <begin position="1320"/>
        <end position="1339"/>
    </location>
</feature>
<evidence type="ECO:0000313" key="12">
    <source>
        <dbReference type="Proteomes" id="UP000186817"/>
    </source>
</evidence>
<feature type="transmembrane region" description="Helical" evidence="9">
    <location>
        <begin position="1346"/>
        <end position="1365"/>
    </location>
</feature>
<dbReference type="InterPro" id="IPR029020">
    <property type="entry name" value="Ammonium/urea_transptr"/>
</dbReference>
<dbReference type="InterPro" id="IPR043502">
    <property type="entry name" value="DNA/RNA_pol_sf"/>
</dbReference>
<dbReference type="SUPFAM" id="SSF56672">
    <property type="entry name" value="DNA/RNA polymerases"/>
    <property type="match status" value="1"/>
</dbReference>
<dbReference type="InterPro" id="IPR000477">
    <property type="entry name" value="RT_dom"/>
</dbReference>
<dbReference type="InterPro" id="IPR036691">
    <property type="entry name" value="Endo/exonu/phosph_ase_sf"/>
</dbReference>
<comment type="similarity">
    <text evidence="2">Belongs to the ammonia transporter channel (TC 1.A.11.2) family.</text>
</comment>
<dbReference type="Pfam" id="PF00078">
    <property type="entry name" value="RVT_1"/>
    <property type="match status" value="1"/>
</dbReference>
<evidence type="ECO:0000256" key="1">
    <source>
        <dbReference type="ARBA" id="ARBA00004141"/>
    </source>
</evidence>
<comment type="subcellular location">
    <subcellularLocation>
        <location evidence="1">Membrane</location>
        <topology evidence="1">Multi-pass membrane protein</topology>
    </subcellularLocation>
</comment>
<sequence>MTRVGTMNVGKSLASKVLAVIAVMQAQSLDICCLQEIDVNVPSWPRVVSGFRARGFDIFAGPADANSMRRCAIVSKLPGKLLQLEGVEGGGYGVIADFCRRRADWVLLGDFNVALDEAHAASELAARADVRRIDFGLASRQLSAEALYTFEGIADHRGTAYDMRFAGPRGFSGPPRSPLHAADVSPSRWDAVWRPCDASFKAALGTDVEEAWSILSSAAEEALAGPTSRSSCCARHSTWRPQRERDVHKAADGAESLLLTRMRRLQRRLAHLRRVPHDAQLRRNIGGDLGQLGSSFPELLDYTHGGELGAVRLVDSLVAALEKEAQESAVAAWRQGVDFDYKAQCAWVKRRSSLEKEIEAAGGVDPLLPRVAIHPMRVIADAEAQWLPRWMRRRGRQQGAVESALSALPELPLSTIELSFAGAELFAIAKGMCGKAGGPDGWTADQWCHLPMDFWNCLARLWQSVVRLRELPRIWRYSRVALIPKANGDCRPLSLLCIAYRVGAKSVLSQVSSWAEGWLGHQTCGGVPRRSLKDVVSQLLVSNMDGGVTVAEDLSKFFDGIDHQDLDMALARLGAPRQFRELVGLFNDEHYKLFSAKGLLGGSWHQTSRGLCQGCPLSPLLASTVMLAWALRLEQLPGVRAVSFVDDRYLLLKPEADAGMACRCSRAFDRAMGFACDSVKCSVAAPSSCAWSTGVARTFGYELTSVLKVLGLTVGFNVGGQAALAGFSAHKARQRLRLASVVAKTVDGRRLLFRSLVVPLWTWAGAFGGLTAEDAMALRQDVISRVGSASAGDKARPLVLEIIGYDCDPVFSRRWATLREVTRVATVTAAWQETAPLDVALRAWPTYLFFARDILMELGWQVEENGRVITRVDVQGRLRRFCCGQDRLDVLREWVEDWHRRDALARCQRVHRDFHRTEPALARGGWLPPITNDTLCTFRGHCKRFAVCGAFGRQLCLGHGCSGWDKAKRNGLDAVPQCRCGLEEPSRPHLLWRCPEFTTLSSACGPPTTRLAERLLAVAVPETPPAPPVLDAGELLEDLSADLRRRWTSGGTLLLGTDGSTFDQVAAASVAVEGGGLSLLDFKARTNLPTRPSSMACDFVFKAAIDAWKGHGCLVFYVSLFQFLKVQLRLLGIEIDVIWVPSHGKPTPVGWRGSDCVSLQRLRFINERADGAAGRLARRRATGSLRQRCLRAREDAARWEVSATIVSGCVAERVKSPTYAFFAFCMTSFIYPVVVAWTWGGGWLASIFDVGYMDFAGSGRFENPEEFEYHNIPLRSTLSMHDKEMGALAAQVAMNTTLSAATCGITVFLLKFVLVRKYDVGALCNGILSGLVSITAGCGNMECGSAVLTGFIGAFFYQAASSLLVRLKIDDPVDASAVHGACGVWGLLAAGLFDWGKGFDHYHGWSGFGCMAGDDGACRKGLGGAAIGAQIVMILAIIAWAGTLSTLSFLVLKFSGLLRIGENIEKVGYDMHSHSPPKAYAFNGHDPKSSSSEESGSEGCL</sequence>
<feature type="region of interest" description="Disordered" evidence="8">
    <location>
        <begin position="1482"/>
        <end position="1501"/>
    </location>
</feature>
<dbReference type="GO" id="GO:0097272">
    <property type="term" value="P:ammonium homeostasis"/>
    <property type="evidence" value="ECO:0007669"/>
    <property type="project" value="TreeGrafter"/>
</dbReference>
<dbReference type="InterPro" id="IPR024041">
    <property type="entry name" value="NH4_transpt_AmtB-like_dom"/>
</dbReference>
<feature type="transmembrane region" description="Helical" evidence="9">
    <location>
        <begin position="1431"/>
        <end position="1452"/>
    </location>
</feature>
<evidence type="ECO:0000256" key="4">
    <source>
        <dbReference type="ARBA" id="ARBA00022692"/>
    </source>
</evidence>
<proteinExistence type="inferred from homology"/>
<evidence type="ECO:0000256" key="7">
    <source>
        <dbReference type="ARBA" id="ARBA00023177"/>
    </source>
</evidence>
<keyword evidence="5 9" id="KW-1133">Transmembrane helix</keyword>
<dbReference type="PROSITE" id="PS50878">
    <property type="entry name" value="RT_POL"/>
    <property type="match status" value="1"/>
</dbReference>
<dbReference type="Proteomes" id="UP000186817">
    <property type="component" value="Unassembled WGS sequence"/>
</dbReference>
<feature type="compositionally biased region" description="Low complexity" evidence="8">
    <location>
        <begin position="1489"/>
        <end position="1501"/>
    </location>
</feature>
<evidence type="ECO:0000259" key="10">
    <source>
        <dbReference type="PROSITE" id="PS50878"/>
    </source>
</evidence>
<feature type="transmembrane region" description="Helical" evidence="9">
    <location>
        <begin position="1219"/>
        <end position="1239"/>
    </location>
</feature>
<name>A0A1Q9CSI0_SYMMI</name>
<reference evidence="11 12" key="1">
    <citation type="submission" date="2016-02" db="EMBL/GenBank/DDBJ databases">
        <title>Genome analysis of coral dinoflagellate symbionts highlights evolutionary adaptations to a symbiotic lifestyle.</title>
        <authorList>
            <person name="Aranda M."/>
            <person name="Li Y."/>
            <person name="Liew Y.J."/>
            <person name="Baumgarten S."/>
            <person name="Simakov O."/>
            <person name="Wilson M."/>
            <person name="Piel J."/>
            <person name="Ashoor H."/>
            <person name="Bougouffa S."/>
            <person name="Bajic V.B."/>
            <person name="Ryu T."/>
            <person name="Ravasi T."/>
            <person name="Bayer T."/>
            <person name="Micklem G."/>
            <person name="Kim H."/>
            <person name="Bhak J."/>
            <person name="Lajeunesse T.C."/>
            <person name="Voolstra C.R."/>
        </authorList>
    </citation>
    <scope>NUCLEOTIDE SEQUENCE [LARGE SCALE GENOMIC DNA]</scope>
    <source>
        <strain evidence="11 12">CCMP2467</strain>
    </source>
</reference>
<feature type="transmembrane region" description="Helical" evidence="9">
    <location>
        <begin position="1292"/>
        <end position="1314"/>
    </location>
</feature>
<evidence type="ECO:0000256" key="9">
    <source>
        <dbReference type="SAM" id="Phobius"/>
    </source>
</evidence>
<evidence type="ECO:0000256" key="3">
    <source>
        <dbReference type="ARBA" id="ARBA00022448"/>
    </source>
</evidence>